<evidence type="ECO:0000313" key="9">
    <source>
        <dbReference type="EMBL" id="MDQ0313566.1"/>
    </source>
</evidence>
<feature type="transmembrane region" description="Helical" evidence="7">
    <location>
        <begin position="73"/>
        <end position="96"/>
    </location>
</feature>
<feature type="transmembrane region" description="Helical" evidence="7">
    <location>
        <begin position="381"/>
        <end position="402"/>
    </location>
</feature>
<dbReference type="AlphaFoldDB" id="A0AAE3VKU9"/>
<feature type="transmembrane region" description="Helical" evidence="7">
    <location>
        <begin position="345"/>
        <end position="369"/>
    </location>
</feature>
<dbReference type="FunFam" id="1.10.3720.10:FF:000088">
    <property type="entry name" value="Iron(III) ABC transporter, permease protein"/>
    <property type="match status" value="1"/>
</dbReference>
<dbReference type="SUPFAM" id="SSF161098">
    <property type="entry name" value="MetI-like"/>
    <property type="match status" value="2"/>
</dbReference>
<protein>
    <submittedName>
        <fullName evidence="9">Iron(III) transport system permease protein</fullName>
    </submittedName>
</protein>
<dbReference type="PROSITE" id="PS50928">
    <property type="entry name" value="ABC_TM1"/>
    <property type="match status" value="2"/>
</dbReference>
<name>A0AAE3VKU9_9HYPH</name>
<feature type="transmembrane region" description="Helical" evidence="7">
    <location>
        <begin position="161"/>
        <end position="181"/>
    </location>
</feature>
<keyword evidence="5 7" id="KW-1133">Transmembrane helix</keyword>
<organism evidence="9 10">
    <name type="scientific">Amorphus orientalis</name>
    <dbReference type="NCBI Taxonomy" id="649198"/>
    <lineage>
        <taxon>Bacteria</taxon>
        <taxon>Pseudomonadati</taxon>
        <taxon>Pseudomonadota</taxon>
        <taxon>Alphaproteobacteria</taxon>
        <taxon>Hyphomicrobiales</taxon>
        <taxon>Amorphaceae</taxon>
        <taxon>Amorphus</taxon>
    </lineage>
</organism>
<evidence type="ECO:0000259" key="8">
    <source>
        <dbReference type="PROSITE" id="PS50928"/>
    </source>
</evidence>
<evidence type="ECO:0000313" key="10">
    <source>
        <dbReference type="Proteomes" id="UP001229244"/>
    </source>
</evidence>
<dbReference type="InterPro" id="IPR035906">
    <property type="entry name" value="MetI-like_sf"/>
</dbReference>
<dbReference type="Proteomes" id="UP001229244">
    <property type="component" value="Unassembled WGS sequence"/>
</dbReference>
<dbReference type="EMBL" id="JAUSUL010000001">
    <property type="protein sequence ID" value="MDQ0313566.1"/>
    <property type="molecule type" value="Genomic_DNA"/>
</dbReference>
<keyword evidence="3" id="KW-1003">Cell membrane</keyword>
<keyword evidence="2 7" id="KW-0813">Transport</keyword>
<dbReference type="InterPro" id="IPR000515">
    <property type="entry name" value="MetI-like"/>
</dbReference>
<dbReference type="PANTHER" id="PTHR30183">
    <property type="entry name" value="MOLYBDENUM TRANSPORT SYSTEM PERMEASE PROTEIN MODB"/>
    <property type="match status" value="1"/>
</dbReference>
<feature type="transmembrane region" description="Helical" evidence="7">
    <location>
        <begin position="202"/>
        <end position="224"/>
    </location>
</feature>
<feature type="transmembrane region" description="Helical" evidence="7">
    <location>
        <begin position="422"/>
        <end position="441"/>
    </location>
</feature>
<sequence length="564" mass="60440">MTDLAQEIVATPASGRRKARPMARVGWLAWTSLALSILLLSPLVAVVAAAFGVDSGTWGHLLSTVLPTYVRNSVLLVLAVTCGVFVTGVGTAWLVTMCRFPGKRVLEWALILPFAAPSYVVAYAYTDFLQHPGPVQTWLRAATGWGPNDYWFPEIRSLEGAALMFTLVLYPYVYLLARTAFLNQSACTLEVARTLGRGPWRSFLGVALPMARPAIAVGITLALMETLADFGTVAHFGVQTFTTGIYRAWFSMGDRVAAAQLSLALVSVVLLIFLIERIQRGGRGFDTGRRFDALPEYQLRGVRAGLATVACVLPILLGFVLPLLILGRLSWLNAHALFGERYVGLILNSFTLAGSGAAATVLVGLILAYAARMRPGAMTTLSNRLVSLGYALPGSIIAVGLLIPLTTFDNALDSWMRATFDISTGLLLTGTIAALVFAYMVRFMAVGLNTLEASLGKITPSIDAAARTLGAGPGATLFRVHLPLISGGMLTAALIVFVDILKELPATLIMRPFNFDTLAIQAYRLASDERLAEASTPSLVIMAVGLLPVILLSRQIARSRPGAR</sequence>
<gene>
    <name evidence="9" type="ORF">J2S73_000003</name>
</gene>
<dbReference type="Gene3D" id="1.10.3720.10">
    <property type="entry name" value="MetI-like"/>
    <property type="match status" value="2"/>
</dbReference>
<feature type="transmembrane region" description="Helical" evidence="7">
    <location>
        <begin position="108"/>
        <end position="126"/>
    </location>
</feature>
<feature type="domain" description="ABC transmembrane type-1" evidence="8">
    <location>
        <begin position="346"/>
        <end position="552"/>
    </location>
</feature>
<evidence type="ECO:0000256" key="7">
    <source>
        <dbReference type="RuleBase" id="RU363032"/>
    </source>
</evidence>
<feature type="transmembrane region" description="Helical" evidence="7">
    <location>
        <begin position="27"/>
        <end position="53"/>
    </location>
</feature>
<dbReference type="Pfam" id="PF00528">
    <property type="entry name" value="BPD_transp_1"/>
    <property type="match status" value="2"/>
</dbReference>
<evidence type="ECO:0000256" key="5">
    <source>
        <dbReference type="ARBA" id="ARBA00022989"/>
    </source>
</evidence>
<feature type="transmembrane region" description="Helical" evidence="7">
    <location>
        <begin position="534"/>
        <end position="552"/>
    </location>
</feature>
<dbReference type="RefSeq" id="WP_306883369.1">
    <property type="nucleotide sequence ID" value="NZ_JAUSUL010000001.1"/>
</dbReference>
<dbReference type="PANTHER" id="PTHR30183:SF2">
    <property type="entry name" value="IRON UTILIZATION PROTEIN"/>
    <property type="match status" value="1"/>
</dbReference>
<evidence type="ECO:0000256" key="2">
    <source>
        <dbReference type="ARBA" id="ARBA00022448"/>
    </source>
</evidence>
<keyword evidence="6 7" id="KW-0472">Membrane</keyword>
<proteinExistence type="inferred from homology"/>
<feature type="transmembrane region" description="Helical" evidence="7">
    <location>
        <begin position="482"/>
        <end position="501"/>
    </location>
</feature>
<evidence type="ECO:0000256" key="1">
    <source>
        <dbReference type="ARBA" id="ARBA00004651"/>
    </source>
</evidence>
<feature type="transmembrane region" description="Helical" evidence="7">
    <location>
        <begin position="256"/>
        <end position="275"/>
    </location>
</feature>
<keyword evidence="4 7" id="KW-0812">Transmembrane</keyword>
<comment type="caution">
    <text evidence="9">The sequence shown here is derived from an EMBL/GenBank/DDBJ whole genome shotgun (WGS) entry which is preliminary data.</text>
</comment>
<comment type="similarity">
    <text evidence="7">Belongs to the binding-protein-dependent transport system permease family.</text>
</comment>
<evidence type="ECO:0000256" key="6">
    <source>
        <dbReference type="ARBA" id="ARBA00023136"/>
    </source>
</evidence>
<comment type="subcellular location">
    <subcellularLocation>
        <location evidence="1 7">Cell membrane</location>
        <topology evidence="1 7">Multi-pass membrane protein</topology>
    </subcellularLocation>
</comment>
<keyword evidence="10" id="KW-1185">Reference proteome</keyword>
<evidence type="ECO:0000256" key="3">
    <source>
        <dbReference type="ARBA" id="ARBA00022475"/>
    </source>
</evidence>
<feature type="transmembrane region" description="Helical" evidence="7">
    <location>
        <begin position="304"/>
        <end position="325"/>
    </location>
</feature>
<dbReference type="CDD" id="cd06261">
    <property type="entry name" value="TM_PBP2"/>
    <property type="match status" value="2"/>
</dbReference>
<accession>A0AAE3VKU9</accession>
<evidence type="ECO:0000256" key="4">
    <source>
        <dbReference type="ARBA" id="ARBA00022692"/>
    </source>
</evidence>
<dbReference type="GO" id="GO:0055085">
    <property type="term" value="P:transmembrane transport"/>
    <property type="evidence" value="ECO:0007669"/>
    <property type="project" value="InterPro"/>
</dbReference>
<reference evidence="9" key="1">
    <citation type="submission" date="2023-07" db="EMBL/GenBank/DDBJ databases">
        <title>Genomic Encyclopedia of Type Strains, Phase IV (KMG-IV): sequencing the most valuable type-strain genomes for metagenomic binning, comparative biology and taxonomic classification.</title>
        <authorList>
            <person name="Goeker M."/>
        </authorList>
    </citation>
    <scope>NUCLEOTIDE SEQUENCE</scope>
    <source>
        <strain evidence="9">DSM 21202</strain>
    </source>
</reference>
<feature type="domain" description="ABC transmembrane type-1" evidence="8">
    <location>
        <begin position="70"/>
        <end position="274"/>
    </location>
</feature>
<dbReference type="GO" id="GO:0005886">
    <property type="term" value="C:plasma membrane"/>
    <property type="evidence" value="ECO:0007669"/>
    <property type="project" value="UniProtKB-SubCell"/>
</dbReference>